<dbReference type="Proteomes" id="UP000887565">
    <property type="component" value="Unplaced"/>
</dbReference>
<keyword evidence="1" id="KW-1185">Reference proteome</keyword>
<accession>A0A915L8W1</accession>
<dbReference type="WBParaSite" id="nRc.2.0.1.t46878-RA">
    <property type="protein sequence ID" value="nRc.2.0.1.t46878-RA"/>
    <property type="gene ID" value="nRc.2.0.1.g46878"/>
</dbReference>
<dbReference type="AlphaFoldDB" id="A0A915L8W1"/>
<organism evidence="1 2">
    <name type="scientific">Romanomermis culicivorax</name>
    <name type="common">Nematode worm</name>
    <dbReference type="NCBI Taxonomy" id="13658"/>
    <lineage>
        <taxon>Eukaryota</taxon>
        <taxon>Metazoa</taxon>
        <taxon>Ecdysozoa</taxon>
        <taxon>Nematoda</taxon>
        <taxon>Enoplea</taxon>
        <taxon>Dorylaimia</taxon>
        <taxon>Mermithida</taxon>
        <taxon>Mermithoidea</taxon>
        <taxon>Mermithidae</taxon>
        <taxon>Romanomermis</taxon>
    </lineage>
</organism>
<evidence type="ECO:0000313" key="1">
    <source>
        <dbReference type="Proteomes" id="UP000887565"/>
    </source>
</evidence>
<reference evidence="2" key="1">
    <citation type="submission" date="2022-11" db="UniProtKB">
        <authorList>
            <consortium name="WormBaseParasite"/>
        </authorList>
    </citation>
    <scope>IDENTIFICATION</scope>
</reference>
<evidence type="ECO:0000313" key="2">
    <source>
        <dbReference type="WBParaSite" id="nRc.2.0.1.t46878-RA"/>
    </source>
</evidence>
<sequence length="87" mass="9537">VHTHSILAKDEIVGVEAGRKVEPFGRVSAVQEQSVLLPTILFSPNSGLTARFTISDRFEQGYDKRKSKEKHASISTGICTKLRAAIL</sequence>
<name>A0A915L8W1_ROMCU</name>
<proteinExistence type="predicted"/>
<protein>
    <submittedName>
        <fullName evidence="2">Uncharacterized protein</fullName>
    </submittedName>
</protein>